<feature type="domain" description="YcxB-like C-terminal" evidence="3">
    <location>
        <begin position="124"/>
        <end position="175"/>
    </location>
</feature>
<gene>
    <name evidence="4" type="ORF">GXW71_17215</name>
</gene>
<name>A0ABS5F0M4_9PROT</name>
<proteinExistence type="predicted"/>
<sequence length="185" mass="20881">MSDPGGTEAQHEDTASSRRSDAVTGDRTYRVTYTEAIVRDAVRSYVRRRFLREQKALWLVAFLMLLLFAYLLWTGDRSWLLGIIGVAALLPVLFVVAGWRAHHANTVGRFRRMPSPVAEIAFCEDGLAVASALGSGLLPWTSLTEIWERPGYWMIFSGPGQFNTLPIEAIPDEDLQWLRSRIISR</sequence>
<organism evidence="4 5">
    <name type="scientific">Plastoroseomonas hellenica</name>
    <dbReference type="NCBI Taxonomy" id="2687306"/>
    <lineage>
        <taxon>Bacteria</taxon>
        <taxon>Pseudomonadati</taxon>
        <taxon>Pseudomonadota</taxon>
        <taxon>Alphaproteobacteria</taxon>
        <taxon>Acetobacterales</taxon>
        <taxon>Acetobacteraceae</taxon>
        <taxon>Plastoroseomonas</taxon>
    </lineage>
</organism>
<dbReference type="Pfam" id="PF14317">
    <property type="entry name" value="YcxB"/>
    <property type="match status" value="1"/>
</dbReference>
<keyword evidence="2" id="KW-0472">Membrane</keyword>
<protein>
    <submittedName>
        <fullName evidence="4">YcxB family protein</fullName>
    </submittedName>
</protein>
<dbReference type="RefSeq" id="WP_211853776.1">
    <property type="nucleotide sequence ID" value="NZ_JAAGBB010000020.1"/>
</dbReference>
<accession>A0ABS5F0M4</accession>
<comment type="caution">
    <text evidence="4">The sequence shown here is derived from an EMBL/GenBank/DDBJ whole genome shotgun (WGS) entry which is preliminary data.</text>
</comment>
<evidence type="ECO:0000259" key="3">
    <source>
        <dbReference type="Pfam" id="PF14317"/>
    </source>
</evidence>
<evidence type="ECO:0000256" key="1">
    <source>
        <dbReference type="SAM" id="MobiDB-lite"/>
    </source>
</evidence>
<feature type="region of interest" description="Disordered" evidence="1">
    <location>
        <begin position="1"/>
        <end position="23"/>
    </location>
</feature>
<dbReference type="EMBL" id="JAAGBB010000020">
    <property type="protein sequence ID" value="MBR0666103.1"/>
    <property type="molecule type" value="Genomic_DNA"/>
</dbReference>
<dbReference type="InterPro" id="IPR025588">
    <property type="entry name" value="YcxB-like_C"/>
</dbReference>
<keyword evidence="5" id="KW-1185">Reference proteome</keyword>
<dbReference type="Proteomes" id="UP001196870">
    <property type="component" value="Unassembled WGS sequence"/>
</dbReference>
<feature type="transmembrane region" description="Helical" evidence="2">
    <location>
        <begin position="79"/>
        <end position="99"/>
    </location>
</feature>
<keyword evidence="2" id="KW-1133">Transmembrane helix</keyword>
<feature type="transmembrane region" description="Helical" evidence="2">
    <location>
        <begin position="56"/>
        <end position="73"/>
    </location>
</feature>
<keyword evidence="2" id="KW-0812">Transmembrane</keyword>
<reference evidence="5" key="1">
    <citation type="journal article" date="2021" name="Syst. Appl. Microbiol.">
        <title>Roseomonas hellenica sp. nov., isolated from roots of wild-growing Alkanna tinctoria.</title>
        <authorList>
            <person name="Rat A."/>
            <person name="Naranjo H.D."/>
            <person name="Lebbe L."/>
            <person name="Cnockaert M."/>
            <person name="Krigas N."/>
            <person name="Grigoriadou K."/>
            <person name="Maloupa E."/>
            <person name="Willems A."/>
        </authorList>
    </citation>
    <scope>NUCLEOTIDE SEQUENCE [LARGE SCALE GENOMIC DNA]</scope>
    <source>
        <strain evidence="5">LMG 31523</strain>
    </source>
</reference>
<evidence type="ECO:0000313" key="4">
    <source>
        <dbReference type="EMBL" id="MBR0666103.1"/>
    </source>
</evidence>
<evidence type="ECO:0000313" key="5">
    <source>
        <dbReference type="Proteomes" id="UP001196870"/>
    </source>
</evidence>
<evidence type="ECO:0000256" key="2">
    <source>
        <dbReference type="SAM" id="Phobius"/>
    </source>
</evidence>
<feature type="compositionally biased region" description="Basic and acidic residues" evidence="1">
    <location>
        <begin position="9"/>
        <end position="21"/>
    </location>
</feature>